<dbReference type="InterPro" id="IPR017972">
    <property type="entry name" value="Cyt_P450_CS"/>
</dbReference>
<sequence length="415" mass="45127">MTSHAPPSQQPLPRPFAEHHVALPYAAYQALLKAGPVHHTEVAPGLAAWLVCGYGTARTLMADPRLSIEPASTTPEIRAVIDSLATEEKQSLYGRHLLATDPPDHTRMRRVMAHALTARRLRAMEPRVVAITEQLLVGLDADPGREEADLLSDFILPLTIRVLAELIGLPPEGTASFEELGLLVLRGHASDSDMYAHVISSLAAYFGELLARPEGVGEDGLLRMLLTAHTAGEIEAGELNSLLFQLFFAGHESTGYFIANAMANLLSHPDQLALLRKNSDLISGAVEELLRFEGSVKSSTWRFPMQDIDIEGTLIPRGEPVLILFAAANRDPDYISDPDRLDITRPSASHLSFGHGVHHCLGNALGRMEAKVAIGSLIARYPGLRLSAPHDALPWRANIVMRGMSSLPVTLHSRN</sequence>
<dbReference type="InterPro" id="IPR036396">
    <property type="entry name" value="Cyt_P450_sf"/>
</dbReference>
<evidence type="ECO:0000256" key="1">
    <source>
        <dbReference type="ARBA" id="ARBA00010617"/>
    </source>
</evidence>
<name>A0ABV6TVK4_9ACTN</name>
<keyword evidence="2" id="KW-0503">Monooxygenase</keyword>
<evidence type="ECO:0000256" key="2">
    <source>
        <dbReference type="RuleBase" id="RU000461"/>
    </source>
</evidence>
<dbReference type="InterPro" id="IPR002397">
    <property type="entry name" value="Cyt_P450_B"/>
</dbReference>
<dbReference type="Gene3D" id="1.10.630.10">
    <property type="entry name" value="Cytochrome P450"/>
    <property type="match status" value="1"/>
</dbReference>
<reference evidence="3 4" key="1">
    <citation type="submission" date="2024-09" db="EMBL/GenBank/DDBJ databases">
        <authorList>
            <person name="Sun Q."/>
            <person name="Mori K."/>
        </authorList>
    </citation>
    <scope>NUCLEOTIDE SEQUENCE [LARGE SCALE GENOMIC DNA]</scope>
    <source>
        <strain evidence="3 4">JCM 4557</strain>
    </source>
</reference>
<evidence type="ECO:0000313" key="3">
    <source>
        <dbReference type="EMBL" id="MFC0849817.1"/>
    </source>
</evidence>
<dbReference type="PRINTS" id="PR00359">
    <property type="entry name" value="BP450"/>
</dbReference>
<comment type="caution">
    <text evidence="3">The sequence shown here is derived from an EMBL/GenBank/DDBJ whole genome shotgun (WGS) entry which is preliminary data.</text>
</comment>
<dbReference type="PANTHER" id="PTHR46696">
    <property type="entry name" value="P450, PUTATIVE (EUROFUNG)-RELATED"/>
    <property type="match status" value="1"/>
</dbReference>
<comment type="similarity">
    <text evidence="1 2">Belongs to the cytochrome P450 family.</text>
</comment>
<evidence type="ECO:0000313" key="4">
    <source>
        <dbReference type="Proteomes" id="UP001589887"/>
    </source>
</evidence>
<dbReference type="PROSITE" id="PS00086">
    <property type="entry name" value="CYTOCHROME_P450"/>
    <property type="match status" value="1"/>
</dbReference>
<dbReference type="SUPFAM" id="SSF48264">
    <property type="entry name" value="Cytochrome P450"/>
    <property type="match status" value="1"/>
</dbReference>
<keyword evidence="2" id="KW-0349">Heme</keyword>
<dbReference type="Proteomes" id="UP001589887">
    <property type="component" value="Unassembled WGS sequence"/>
</dbReference>
<keyword evidence="2" id="KW-0560">Oxidoreductase</keyword>
<dbReference type="Pfam" id="PF00067">
    <property type="entry name" value="p450"/>
    <property type="match status" value="1"/>
</dbReference>
<keyword evidence="4" id="KW-1185">Reference proteome</keyword>
<organism evidence="3 4">
    <name type="scientific">Streptomyces noboritoensis</name>
    <dbReference type="NCBI Taxonomy" id="67337"/>
    <lineage>
        <taxon>Bacteria</taxon>
        <taxon>Bacillati</taxon>
        <taxon>Actinomycetota</taxon>
        <taxon>Actinomycetes</taxon>
        <taxon>Kitasatosporales</taxon>
        <taxon>Streptomycetaceae</taxon>
        <taxon>Streptomyces</taxon>
    </lineage>
</organism>
<accession>A0ABV6TVK4</accession>
<protein>
    <submittedName>
        <fullName evidence="3">Cytochrome P450</fullName>
    </submittedName>
</protein>
<dbReference type="CDD" id="cd11029">
    <property type="entry name" value="CYP107-like"/>
    <property type="match status" value="1"/>
</dbReference>
<dbReference type="PANTHER" id="PTHR46696:SF1">
    <property type="entry name" value="CYTOCHROME P450 YJIB-RELATED"/>
    <property type="match status" value="1"/>
</dbReference>
<dbReference type="RefSeq" id="WP_394323827.1">
    <property type="nucleotide sequence ID" value="NZ_JBHMQV010000009.1"/>
</dbReference>
<dbReference type="EMBL" id="JBHMQV010000009">
    <property type="protein sequence ID" value="MFC0849817.1"/>
    <property type="molecule type" value="Genomic_DNA"/>
</dbReference>
<keyword evidence="2" id="KW-0408">Iron</keyword>
<gene>
    <name evidence="3" type="ORF">ACFH04_39780</name>
</gene>
<proteinExistence type="inferred from homology"/>
<dbReference type="InterPro" id="IPR001128">
    <property type="entry name" value="Cyt_P450"/>
</dbReference>
<keyword evidence="2" id="KW-0479">Metal-binding</keyword>